<proteinExistence type="predicted"/>
<dbReference type="EMBL" id="SNSC02000005">
    <property type="protein sequence ID" value="TID24095.1"/>
    <property type="molecule type" value="Genomic_DNA"/>
</dbReference>
<reference evidence="1 2" key="1">
    <citation type="submission" date="2019-04" db="EMBL/GenBank/DDBJ databases">
        <title>High contiguity whole genome sequence and gene annotation resource for two Venturia nashicola isolates.</title>
        <authorList>
            <person name="Prokchorchik M."/>
            <person name="Won K."/>
            <person name="Lee Y."/>
            <person name="Choi E.D."/>
            <person name="Segonzac C."/>
            <person name="Sohn K.H."/>
        </authorList>
    </citation>
    <scope>NUCLEOTIDE SEQUENCE [LARGE SCALE GENOMIC DNA]</scope>
    <source>
        <strain evidence="1 2">PRI2</strain>
    </source>
</reference>
<evidence type="ECO:0000313" key="2">
    <source>
        <dbReference type="Proteomes" id="UP000298493"/>
    </source>
</evidence>
<keyword evidence="2" id="KW-1185">Reference proteome</keyword>
<dbReference type="Proteomes" id="UP000298493">
    <property type="component" value="Unassembled WGS sequence"/>
</dbReference>
<organism evidence="1 2">
    <name type="scientific">Venturia nashicola</name>
    <dbReference type="NCBI Taxonomy" id="86259"/>
    <lineage>
        <taxon>Eukaryota</taxon>
        <taxon>Fungi</taxon>
        <taxon>Dikarya</taxon>
        <taxon>Ascomycota</taxon>
        <taxon>Pezizomycotina</taxon>
        <taxon>Dothideomycetes</taxon>
        <taxon>Pleosporomycetidae</taxon>
        <taxon>Venturiales</taxon>
        <taxon>Venturiaceae</taxon>
        <taxon>Venturia</taxon>
    </lineage>
</organism>
<protein>
    <submittedName>
        <fullName evidence="1">Uncharacterized protein</fullName>
    </submittedName>
</protein>
<sequence length="83" mass="9232">MISLTLFNLATGSFGRPGLWYSAGARPLFLTARVAGQWDMEAIRVIQLAFVVLAQTVRICRFSVHVSTATDCHKCFLEWIGDV</sequence>
<name>A0A4Z1P729_9PEZI</name>
<accession>A0A4Z1P729</accession>
<comment type="caution">
    <text evidence="1">The sequence shown here is derived from an EMBL/GenBank/DDBJ whole genome shotgun (WGS) entry which is preliminary data.</text>
</comment>
<evidence type="ECO:0000313" key="1">
    <source>
        <dbReference type="EMBL" id="TID24095.1"/>
    </source>
</evidence>
<gene>
    <name evidence="1" type="ORF">E6O75_ATG02460</name>
</gene>
<dbReference type="AlphaFoldDB" id="A0A4Z1P729"/>